<keyword evidence="1" id="KW-0472">Membrane</keyword>
<sequence length="36" mass="4392">MSDLEYPMETLFLLIVFIAALFVMLFWLKRRGKRDK</sequence>
<dbReference type="AlphaFoldDB" id="A0A839TU34"/>
<keyword evidence="1" id="KW-1133">Transmembrane helix</keyword>
<evidence type="ECO:0000313" key="2">
    <source>
        <dbReference type="EMBL" id="MBB3128928.1"/>
    </source>
</evidence>
<protein>
    <submittedName>
        <fullName evidence="2">Cbb3-type cytochrome oxidase subunit 3</fullName>
    </submittedName>
</protein>
<dbReference type="Proteomes" id="UP000517523">
    <property type="component" value="Unassembled WGS sequence"/>
</dbReference>
<accession>A0A839TU34</accession>
<dbReference type="EMBL" id="JACHXJ010000003">
    <property type="protein sequence ID" value="MBB3128928.1"/>
    <property type="molecule type" value="Genomic_DNA"/>
</dbReference>
<reference evidence="2 3" key="1">
    <citation type="submission" date="2020-08" db="EMBL/GenBank/DDBJ databases">
        <title>Genomic Encyclopedia of Type Strains, Phase III (KMG-III): the genomes of soil and plant-associated and newly described type strains.</title>
        <authorList>
            <person name="Whitman W."/>
        </authorList>
    </citation>
    <scope>NUCLEOTIDE SEQUENCE [LARGE SCALE GENOMIC DNA]</scope>
    <source>
        <strain evidence="2 3">CECT 5831</strain>
    </source>
</reference>
<keyword evidence="1" id="KW-0812">Transmembrane</keyword>
<organism evidence="2 3">
    <name type="scientific">Paenibacillus rhizosphaerae</name>
    <dbReference type="NCBI Taxonomy" id="297318"/>
    <lineage>
        <taxon>Bacteria</taxon>
        <taxon>Bacillati</taxon>
        <taxon>Bacillota</taxon>
        <taxon>Bacilli</taxon>
        <taxon>Bacillales</taxon>
        <taxon>Paenibacillaceae</taxon>
        <taxon>Paenibacillus</taxon>
    </lineage>
</organism>
<evidence type="ECO:0000256" key="1">
    <source>
        <dbReference type="SAM" id="Phobius"/>
    </source>
</evidence>
<feature type="transmembrane region" description="Helical" evidence="1">
    <location>
        <begin position="6"/>
        <end position="28"/>
    </location>
</feature>
<proteinExistence type="predicted"/>
<evidence type="ECO:0000313" key="3">
    <source>
        <dbReference type="Proteomes" id="UP000517523"/>
    </source>
</evidence>
<gene>
    <name evidence="2" type="ORF">FHS19_003603</name>
</gene>
<comment type="caution">
    <text evidence="2">The sequence shown here is derived from an EMBL/GenBank/DDBJ whole genome shotgun (WGS) entry which is preliminary data.</text>
</comment>
<name>A0A839TU34_9BACL</name>